<protein>
    <submittedName>
        <fullName evidence="2">Uncharacterized protein</fullName>
    </submittedName>
</protein>
<keyword evidence="3" id="KW-1185">Reference proteome</keyword>
<dbReference type="AlphaFoldDB" id="A0A4R5AIQ5"/>
<accession>A0A4R5AIQ5</accession>
<gene>
    <name evidence="2" type="ORF">E1262_01960</name>
</gene>
<sequence length="59" mass="6299">MTAPRVVVAGGHSAGHIEPTMYRRAPSVRSRHRRRDPAVSGASDADVVLARHVLTAVAE</sequence>
<dbReference type="RefSeq" id="WP_132101364.1">
    <property type="nucleotide sequence ID" value="NZ_SMLB01000002.1"/>
</dbReference>
<organism evidence="2 3">
    <name type="scientific">Jiangella aurantiaca</name>
    <dbReference type="NCBI Taxonomy" id="2530373"/>
    <lineage>
        <taxon>Bacteria</taxon>
        <taxon>Bacillati</taxon>
        <taxon>Actinomycetota</taxon>
        <taxon>Actinomycetes</taxon>
        <taxon>Jiangellales</taxon>
        <taxon>Jiangellaceae</taxon>
        <taxon>Jiangella</taxon>
    </lineage>
</organism>
<evidence type="ECO:0000313" key="2">
    <source>
        <dbReference type="EMBL" id="TDD72648.1"/>
    </source>
</evidence>
<name>A0A4R5AIQ5_9ACTN</name>
<dbReference type="EMBL" id="SMLB01000002">
    <property type="protein sequence ID" value="TDD72648.1"/>
    <property type="molecule type" value="Genomic_DNA"/>
</dbReference>
<reference evidence="2 3" key="1">
    <citation type="submission" date="2019-02" db="EMBL/GenBank/DDBJ databases">
        <title>Draft genome sequences of novel Actinobacteria.</title>
        <authorList>
            <person name="Sahin N."/>
            <person name="Ay H."/>
            <person name="Saygin H."/>
        </authorList>
    </citation>
    <scope>NUCLEOTIDE SEQUENCE [LARGE SCALE GENOMIC DNA]</scope>
    <source>
        <strain evidence="2 3">8K307</strain>
    </source>
</reference>
<evidence type="ECO:0000256" key="1">
    <source>
        <dbReference type="SAM" id="MobiDB-lite"/>
    </source>
</evidence>
<comment type="caution">
    <text evidence="2">The sequence shown here is derived from an EMBL/GenBank/DDBJ whole genome shotgun (WGS) entry which is preliminary data.</text>
</comment>
<proteinExistence type="predicted"/>
<feature type="region of interest" description="Disordered" evidence="1">
    <location>
        <begin position="24"/>
        <end position="43"/>
    </location>
</feature>
<evidence type="ECO:0000313" key="3">
    <source>
        <dbReference type="Proteomes" id="UP000295217"/>
    </source>
</evidence>
<dbReference type="Proteomes" id="UP000295217">
    <property type="component" value="Unassembled WGS sequence"/>
</dbReference>